<accession>A0ACC1S2W3</accession>
<name>A0ACC1S2W3_9HYPO</name>
<reference evidence="1" key="1">
    <citation type="submission" date="2022-08" db="EMBL/GenBank/DDBJ databases">
        <title>Genome Sequence of Fusarium decemcellulare.</title>
        <authorList>
            <person name="Buettner E."/>
        </authorList>
    </citation>
    <scope>NUCLEOTIDE SEQUENCE</scope>
    <source>
        <strain evidence="1">Babe19</strain>
    </source>
</reference>
<sequence length="726" mass="82036">MRFINLGMPRRRAKQACLHCRRRKVRCDVAFGGSPCLNCRLDEVECEVKDREPKRRLNTHTEPTKKPTHSSARCGEVWLRDDMEPFLANDDDWMGEFGFSPSQPSPSDRSDRQNMGSATEGAIPGPKPTDNYFPFTKSPDLDNLPSDDVTFLRQQGCFNLPPKEALDEFVREYFLHVHPMLPLMDESAFWDQYSGVEERNTSTLSLLVVQAMLYASSCFVSESVTKGLGFECPRFAAAEFYRRAKLLYDFETESSTVDLARGALLLAFWPGTFGSGHPNPNSVWLTRAIQHAKCLGANKAWSGLEESRKPPDAPDITSLKRLWWCCIIRDRSLSLGLRRYIQIPGRYPPLEDEDFNSELDGSLVYTPDTKAQLFKIFQRLMVFSNIVTDLLQLTSRSRGILYDPKTTCSDDRTILAQCREDLSAWFSTTGEEFLGMSRPGQLRHQSIIVYTNLAYIHYYTAKMLLYHQQIQVDISLFGLNQELPSTLFGIDHEVRSAAIRFIEHIAEPARLGLACYLPVSVACFAAMPITMHVFEAKLSSPARKNDQTTGNQWRLQILIEVLKTYHPRVDGIESLSYLVRQTVNSVEGGLKSQGGNSLRSWTDVIAYRPVQYLSCTAQMNWSLSSSQYPKDCNKPCGWPAPVEHWNLMENCSLSGAVTSLEGLESIDSLALLTDQDWTAAHSFSDQIFGSLSVDLSWLPEGFTEHKEPDDSANVVEVPDLPLETIF</sequence>
<comment type="caution">
    <text evidence="1">The sequence shown here is derived from an EMBL/GenBank/DDBJ whole genome shotgun (WGS) entry which is preliminary data.</text>
</comment>
<dbReference type="Proteomes" id="UP001148629">
    <property type="component" value="Unassembled WGS sequence"/>
</dbReference>
<protein>
    <submittedName>
        <fullName evidence="1">Uncharacterized protein</fullName>
    </submittedName>
</protein>
<evidence type="ECO:0000313" key="1">
    <source>
        <dbReference type="EMBL" id="KAJ3530995.1"/>
    </source>
</evidence>
<keyword evidence="2" id="KW-1185">Reference proteome</keyword>
<evidence type="ECO:0000313" key="2">
    <source>
        <dbReference type="Proteomes" id="UP001148629"/>
    </source>
</evidence>
<proteinExistence type="predicted"/>
<organism evidence="1 2">
    <name type="scientific">Fusarium decemcellulare</name>
    <dbReference type="NCBI Taxonomy" id="57161"/>
    <lineage>
        <taxon>Eukaryota</taxon>
        <taxon>Fungi</taxon>
        <taxon>Dikarya</taxon>
        <taxon>Ascomycota</taxon>
        <taxon>Pezizomycotina</taxon>
        <taxon>Sordariomycetes</taxon>
        <taxon>Hypocreomycetidae</taxon>
        <taxon>Hypocreales</taxon>
        <taxon>Nectriaceae</taxon>
        <taxon>Fusarium</taxon>
        <taxon>Fusarium decemcellulare species complex</taxon>
    </lineage>
</organism>
<gene>
    <name evidence="1" type="ORF">NM208_g9077</name>
</gene>
<dbReference type="EMBL" id="JANRMS010001107">
    <property type="protein sequence ID" value="KAJ3530995.1"/>
    <property type="molecule type" value="Genomic_DNA"/>
</dbReference>